<name>A0A2M9FWE8_9PROT</name>
<evidence type="ECO:0000256" key="1">
    <source>
        <dbReference type="SAM" id="SignalP"/>
    </source>
</evidence>
<organism evidence="3 4">
    <name type="scientific">Minwuia thermotolerans</name>
    <dbReference type="NCBI Taxonomy" id="2056226"/>
    <lineage>
        <taxon>Bacteria</taxon>
        <taxon>Pseudomonadati</taxon>
        <taxon>Pseudomonadota</taxon>
        <taxon>Alphaproteobacteria</taxon>
        <taxon>Minwuiales</taxon>
        <taxon>Minwuiaceae</taxon>
        <taxon>Minwuia</taxon>
    </lineage>
</organism>
<feature type="signal peptide" evidence="1">
    <location>
        <begin position="1"/>
        <end position="23"/>
    </location>
</feature>
<dbReference type="Pfam" id="PF05239">
    <property type="entry name" value="PRC"/>
    <property type="match status" value="2"/>
</dbReference>
<accession>A0A2M9FWE8</accession>
<dbReference type="Gene3D" id="2.30.30.240">
    <property type="entry name" value="PRC-barrel domain"/>
    <property type="match status" value="2"/>
</dbReference>
<dbReference type="InterPro" id="IPR027275">
    <property type="entry name" value="PRC-brl_dom"/>
</dbReference>
<reference evidence="3 4" key="1">
    <citation type="submission" date="2017-11" db="EMBL/GenBank/DDBJ databases">
        <title>Draft genome sequence of Rhizobiales bacterium SY3-13.</title>
        <authorList>
            <person name="Sun C."/>
        </authorList>
    </citation>
    <scope>NUCLEOTIDE SEQUENCE [LARGE SCALE GENOMIC DNA]</scope>
    <source>
        <strain evidence="3 4">SY3-13</strain>
    </source>
</reference>
<feature type="domain" description="PRC-barrel" evidence="2">
    <location>
        <begin position="109"/>
        <end position="165"/>
    </location>
</feature>
<dbReference type="OrthoDB" id="7818259at2"/>
<dbReference type="EMBL" id="PHIG01000054">
    <property type="protein sequence ID" value="PJK27795.1"/>
    <property type="molecule type" value="Genomic_DNA"/>
</dbReference>
<feature type="chain" id="PRO_5014657249" description="PRC-barrel domain-containing protein" evidence="1">
    <location>
        <begin position="24"/>
        <end position="187"/>
    </location>
</feature>
<dbReference type="PANTHER" id="PTHR36505">
    <property type="entry name" value="BLR1072 PROTEIN"/>
    <property type="match status" value="1"/>
</dbReference>
<sequence>MRNRMTAIAAALALGAGVTAAGAQPAGESHMELEGANVLSVGGEEIGEIEEAIIDGTGRVVGVVVEFGDFFDLDDREVLMTLDELDYSPDGFVTDITEAEAEALIEWDREIDDMDVVDVNGHEIGEIERALVDRSGQVSALVVEVGGFLGMGDREVIMSLEKLEYARGDYMTRLPKAEIENLPEWEG</sequence>
<evidence type="ECO:0000259" key="2">
    <source>
        <dbReference type="Pfam" id="PF05239"/>
    </source>
</evidence>
<dbReference type="SUPFAM" id="SSF50346">
    <property type="entry name" value="PRC-barrel domain"/>
    <property type="match status" value="2"/>
</dbReference>
<gene>
    <name evidence="3" type="ORF">CVT23_20155</name>
</gene>
<dbReference type="PANTHER" id="PTHR36505:SF1">
    <property type="entry name" value="BLR1072 PROTEIN"/>
    <property type="match status" value="1"/>
</dbReference>
<evidence type="ECO:0000313" key="4">
    <source>
        <dbReference type="Proteomes" id="UP000229498"/>
    </source>
</evidence>
<dbReference type="InterPro" id="IPR011033">
    <property type="entry name" value="PRC_barrel-like_sf"/>
</dbReference>
<protein>
    <recommendedName>
        <fullName evidence="2">PRC-barrel domain-containing protein</fullName>
    </recommendedName>
</protein>
<comment type="caution">
    <text evidence="3">The sequence shown here is derived from an EMBL/GenBank/DDBJ whole genome shotgun (WGS) entry which is preliminary data.</text>
</comment>
<dbReference type="Proteomes" id="UP000229498">
    <property type="component" value="Unassembled WGS sequence"/>
</dbReference>
<keyword evidence="1" id="KW-0732">Signal</keyword>
<keyword evidence="4" id="KW-1185">Reference proteome</keyword>
<proteinExistence type="predicted"/>
<evidence type="ECO:0000313" key="3">
    <source>
        <dbReference type="EMBL" id="PJK27795.1"/>
    </source>
</evidence>
<dbReference type="AlphaFoldDB" id="A0A2M9FWE8"/>
<feature type="domain" description="PRC-barrel" evidence="2">
    <location>
        <begin position="32"/>
        <end position="99"/>
    </location>
</feature>